<feature type="region of interest" description="Disordered" evidence="4">
    <location>
        <begin position="282"/>
        <end position="304"/>
    </location>
</feature>
<proteinExistence type="predicted"/>
<dbReference type="EMBL" id="MT142532">
    <property type="protein sequence ID" value="QJA84599.1"/>
    <property type="molecule type" value="Genomic_DNA"/>
</dbReference>
<accession>A0A6M3KRE1</accession>
<dbReference type="Pfam" id="PF01555">
    <property type="entry name" value="N6_N4_Mtase"/>
    <property type="match status" value="1"/>
</dbReference>
<organism evidence="7">
    <name type="scientific">viral metagenome</name>
    <dbReference type="NCBI Taxonomy" id="1070528"/>
    <lineage>
        <taxon>unclassified sequences</taxon>
        <taxon>metagenomes</taxon>
        <taxon>organismal metagenomes</taxon>
    </lineage>
</organism>
<evidence type="ECO:0000259" key="5">
    <source>
        <dbReference type="SMART" id="SM00470"/>
    </source>
</evidence>
<evidence type="ECO:0000256" key="2">
    <source>
        <dbReference type="ARBA" id="ARBA00022679"/>
    </source>
</evidence>
<feature type="region of interest" description="Disordered" evidence="4">
    <location>
        <begin position="457"/>
        <end position="479"/>
    </location>
</feature>
<evidence type="ECO:0000313" key="7">
    <source>
        <dbReference type="EMBL" id="QJA84599.1"/>
    </source>
</evidence>
<dbReference type="GO" id="GO:0007059">
    <property type="term" value="P:chromosome segregation"/>
    <property type="evidence" value="ECO:0007669"/>
    <property type="project" value="TreeGrafter"/>
</dbReference>
<dbReference type="EMBL" id="MT141547">
    <property type="protein sequence ID" value="QJA65974.1"/>
    <property type="molecule type" value="Genomic_DNA"/>
</dbReference>
<keyword evidence="1 7" id="KW-0489">Methyltransferase</keyword>
<dbReference type="SMART" id="SM00470">
    <property type="entry name" value="ParB"/>
    <property type="match status" value="1"/>
</dbReference>
<dbReference type="PANTHER" id="PTHR33375">
    <property type="entry name" value="CHROMOSOME-PARTITIONING PROTEIN PARB-RELATED"/>
    <property type="match status" value="1"/>
</dbReference>
<dbReference type="InterPro" id="IPR002295">
    <property type="entry name" value="N4/N6-MTase_EcoPI_Mod-like"/>
</dbReference>
<keyword evidence="2 7" id="KW-0808">Transferase</keyword>
<reference evidence="7" key="1">
    <citation type="submission" date="2020-03" db="EMBL/GenBank/DDBJ databases">
        <title>The deep terrestrial virosphere.</title>
        <authorList>
            <person name="Holmfeldt K."/>
            <person name="Nilsson E."/>
            <person name="Simone D."/>
            <person name="Lopez-Fernandez M."/>
            <person name="Wu X."/>
            <person name="de Brujin I."/>
            <person name="Lundin D."/>
            <person name="Andersson A."/>
            <person name="Bertilsson S."/>
            <person name="Dopson M."/>
        </authorList>
    </citation>
    <scope>NUCLEOTIDE SEQUENCE</scope>
    <source>
        <strain evidence="7">MM415A00178</strain>
        <strain evidence="6">MM415B00368</strain>
    </source>
</reference>
<dbReference type="InterPro" id="IPR029063">
    <property type="entry name" value="SAM-dependent_MTases_sf"/>
</dbReference>
<sequence>MQQLSLESGRSKTIETVPIEHLILSRFNTRRTRPQADIERLADRIERLGFEVTRAPWACRGEGDSLEVFAGGTRLEAARTAGKTEIPVVVHEGYSDDEIARLADEDNEADEYHARVPVLDVWAEYHRLWKDEGWTQARIGAAKGCDVPTVSRRVKWHSSLPSVARQATCDGIFDEGHCEALSSLTCDVASLARWLTTEQAQAELVAEVLGKHRGKTEGIKPTVATVRDAAKRWKAMIEAAGDALDRFSDDGWRHAFVAALVESNARSLAAVNAAYARTSKAKAAADEGEARRKRAEADEAGRLAEEERARTAAAEMIAALTARVVLGDAREAFTSAPDGIHLLLTDPPYGQDFQSQRRKTSPKKATIANDGEVEARALLRNVLALAYPKMDDDSTLLCFTGWRNEPAFRNVIEAAGFTVKGSLVWVKANHGTGDLSGSFAPRHERIIHAVKGKPGLRKRPDDVLYGKDKQNSEHPTEKPRDLLRQLIEATTDEGQLVADPFAGSGSTLLEALALDRAIWGCEIDEMWHRKITDALMETFK</sequence>
<feature type="domain" description="ParB-like N-terminal" evidence="5">
    <location>
        <begin position="15"/>
        <end position="108"/>
    </location>
</feature>
<evidence type="ECO:0000256" key="3">
    <source>
        <dbReference type="ARBA" id="ARBA00022691"/>
    </source>
</evidence>
<dbReference type="Pfam" id="PF02195">
    <property type="entry name" value="ParB_N"/>
    <property type="match status" value="1"/>
</dbReference>
<feature type="compositionally biased region" description="Basic and acidic residues" evidence="4">
    <location>
        <begin position="458"/>
        <end position="479"/>
    </location>
</feature>
<keyword evidence="3" id="KW-0949">S-adenosyl-L-methionine</keyword>
<dbReference type="GO" id="GO:0005694">
    <property type="term" value="C:chromosome"/>
    <property type="evidence" value="ECO:0007669"/>
    <property type="project" value="TreeGrafter"/>
</dbReference>
<evidence type="ECO:0000256" key="1">
    <source>
        <dbReference type="ARBA" id="ARBA00022603"/>
    </source>
</evidence>
<dbReference type="GO" id="GO:0032259">
    <property type="term" value="P:methylation"/>
    <property type="evidence" value="ECO:0007669"/>
    <property type="project" value="UniProtKB-KW"/>
</dbReference>
<gene>
    <name evidence="7" type="ORF">MM415A00178_0009</name>
    <name evidence="6" type="ORF">MM415B00368_0009</name>
</gene>
<dbReference type="InterPro" id="IPR036086">
    <property type="entry name" value="ParB/Sulfiredoxin_sf"/>
</dbReference>
<dbReference type="AlphaFoldDB" id="A0A6M3KRE1"/>
<dbReference type="SUPFAM" id="SSF109709">
    <property type="entry name" value="KorB DNA-binding domain-like"/>
    <property type="match status" value="1"/>
</dbReference>
<dbReference type="GO" id="GO:0008170">
    <property type="term" value="F:N-methyltransferase activity"/>
    <property type="evidence" value="ECO:0007669"/>
    <property type="project" value="InterPro"/>
</dbReference>
<dbReference type="PANTHER" id="PTHR33375:SF1">
    <property type="entry name" value="CHROMOSOME-PARTITIONING PROTEIN PARB-RELATED"/>
    <property type="match status" value="1"/>
</dbReference>
<dbReference type="SUPFAM" id="SSF110849">
    <property type="entry name" value="ParB/Sulfiredoxin"/>
    <property type="match status" value="1"/>
</dbReference>
<dbReference type="SUPFAM" id="SSF53335">
    <property type="entry name" value="S-adenosyl-L-methionine-dependent methyltransferases"/>
    <property type="match status" value="1"/>
</dbReference>
<dbReference type="Gene3D" id="3.90.1530.10">
    <property type="entry name" value="Conserved hypothetical protein from pyrococcus furiosus pfu- 392566-001, ParB domain"/>
    <property type="match status" value="1"/>
</dbReference>
<evidence type="ECO:0000313" key="6">
    <source>
        <dbReference type="EMBL" id="QJA65974.1"/>
    </source>
</evidence>
<dbReference type="InterPro" id="IPR002941">
    <property type="entry name" value="DNA_methylase_N4/N6"/>
</dbReference>
<evidence type="ECO:0000256" key="4">
    <source>
        <dbReference type="SAM" id="MobiDB-lite"/>
    </source>
</evidence>
<name>A0A6M3KRE1_9ZZZZ</name>
<feature type="compositionally biased region" description="Basic and acidic residues" evidence="4">
    <location>
        <begin position="283"/>
        <end position="304"/>
    </location>
</feature>
<dbReference type="PRINTS" id="PR00506">
    <property type="entry name" value="D21N6MTFRASE"/>
</dbReference>
<dbReference type="InterPro" id="IPR050336">
    <property type="entry name" value="Chromosome_partition/occlusion"/>
</dbReference>
<protein>
    <submittedName>
        <fullName evidence="7">Putative methyltransferase</fullName>
    </submittedName>
</protein>
<dbReference type="GO" id="GO:0003677">
    <property type="term" value="F:DNA binding"/>
    <property type="evidence" value="ECO:0007669"/>
    <property type="project" value="InterPro"/>
</dbReference>
<dbReference type="InterPro" id="IPR003115">
    <property type="entry name" value="ParB_N"/>
</dbReference>
<dbReference type="Gene3D" id="3.40.50.150">
    <property type="entry name" value="Vaccinia Virus protein VP39"/>
    <property type="match status" value="1"/>
</dbReference>